<proteinExistence type="predicted"/>
<evidence type="ECO:0000313" key="3">
    <source>
        <dbReference type="Proteomes" id="UP001275440"/>
    </source>
</evidence>
<reference evidence="2 3" key="1">
    <citation type="submission" date="2019-10" db="EMBL/GenBank/DDBJ databases">
        <title>Draft Genome Assembly of Rhodococcus zopfii DSM44189.</title>
        <authorList>
            <person name="Sutton J.M."/>
            <person name="Akob D.M."/>
            <person name="Bushman T.J."/>
        </authorList>
    </citation>
    <scope>NUCLEOTIDE SEQUENCE [LARGE SCALE GENOMIC DNA]</scope>
    <source>
        <strain evidence="2 3">DSM 44189</strain>
    </source>
</reference>
<comment type="caution">
    <text evidence="2">The sequence shown here is derived from an EMBL/GenBank/DDBJ whole genome shotgun (WGS) entry which is preliminary data.</text>
</comment>
<accession>A0ABU3WTD3</accession>
<feature type="region of interest" description="Disordered" evidence="1">
    <location>
        <begin position="1"/>
        <end position="75"/>
    </location>
</feature>
<gene>
    <name evidence="2" type="ORF">F8M49_21290</name>
</gene>
<evidence type="ECO:0000256" key="1">
    <source>
        <dbReference type="SAM" id="MobiDB-lite"/>
    </source>
</evidence>
<dbReference type="EMBL" id="WBMO01000003">
    <property type="protein sequence ID" value="MDV2477254.1"/>
    <property type="molecule type" value="Genomic_DNA"/>
</dbReference>
<sequence>MPTEGRQGSHAVPDVPGRFGVCRPGPRHEGGGGGGEGGGGEDGESDSIELGRSRRVSAFGRPRRPADHHRPGRVRRTSGRIKATFPNLRIATLGLEVPSASMRSLQIGTEDRAQQELWVVTKNHEALWSALTTVTAICGAGPPGIRGFRTKLSRSCRGTHKVRTREPTLRPGGGSNPGSLWLPATPDHAAGGHCRR</sequence>
<protein>
    <submittedName>
        <fullName evidence="2">Uncharacterized protein</fullName>
    </submittedName>
</protein>
<dbReference type="Proteomes" id="UP001275440">
    <property type="component" value="Unassembled WGS sequence"/>
</dbReference>
<organism evidence="2 3">
    <name type="scientific">Rhodococcus zopfii</name>
    <dbReference type="NCBI Taxonomy" id="43772"/>
    <lineage>
        <taxon>Bacteria</taxon>
        <taxon>Bacillati</taxon>
        <taxon>Actinomycetota</taxon>
        <taxon>Actinomycetes</taxon>
        <taxon>Mycobacteriales</taxon>
        <taxon>Nocardiaceae</taxon>
        <taxon>Rhodococcus</taxon>
    </lineage>
</organism>
<evidence type="ECO:0000313" key="2">
    <source>
        <dbReference type="EMBL" id="MDV2477254.1"/>
    </source>
</evidence>
<name>A0ABU3WTD3_9NOCA</name>
<keyword evidence="3" id="KW-1185">Reference proteome</keyword>
<feature type="region of interest" description="Disordered" evidence="1">
    <location>
        <begin position="157"/>
        <end position="196"/>
    </location>
</feature>